<protein>
    <recommendedName>
        <fullName evidence="6 7">Large ribosomal subunit protein uL18</fullName>
    </recommendedName>
</protein>
<evidence type="ECO:0000256" key="3">
    <source>
        <dbReference type="ARBA" id="ARBA00022884"/>
    </source>
</evidence>
<dbReference type="PANTHER" id="PTHR12899:SF3">
    <property type="entry name" value="LARGE RIBOSOMAL SUBUNIT PROTEIN UL18M"/>
    <property type="match status" value="1"/>
</dbReference>
<dbReference type="PATRIC" id="fig|301148.3.peg.2768"/>
<evidence type="ECO:0000256" key="1">
    <source>
        <dbReference type="ARBA" id="ARBA00007116"/>
    </source>
</evidence>
<keyword evidence="2 7" id="KW-0699">rRNA-binding</keyword>
<dbReference type="EMBL" id="LQYT01000030">
    <property type="protein sequence ID" value="KYD20705.1"/>
    <property type="molecule type" value="Genomic_DNA"/>
</dbReference>
<comment type="function">
    <text evidence="7">This is one of the proteins that bind and probably mediate the attachment of the 5S RNA into the large ribosomal subunit, where it forms part of the central protuberance.</text>
</comment>
<proteinExistence type="inferred from homology"/>
<evidence type="ECO:0000256" key="7">
    <source>
        <dbReference type="HAMAP-Rule" id="MF_01337"/>
    </source>
</evidence>
<dbReference type="EMBL" id="QEWE01000004">
    <property type="protein sequence ID" value="REJ31508.1"/>
    <property type="molecule type" value="Genomic_DNA"/>
</dbReference>
<reference evidence="8 10" key="1">
    <citation type="submission" date="2016-01" db="EMBL/GenBank/DDBJ databases">
        <title>Draft Genome Sequences of Seven Thermophilic Sporeformers Isolated from Foods.</title>
        <authorList>
            <person name="Berendsen E.M."/>
            <person name="Wells-Bennik M.H."/>
            <person name="Krawcyk A.O."/>
            <person name="De Jong A."/>
            <person name="Holsappel S."/>
            <person name="Eijlander R.T."/>
            <person name="Kuipers O.P."/>
        </authorList>
    </citation>
    <scope>NUCLEOTIDE SEQUENCE [LARGE SCALE GENOMIC DNA]</scope>
    <source>
        <strain evidence="8 10">B4135</strain>
    </source>
</reference>
<dbReference type="InterPro" id="IPR057268">
    <property type="entry name" value="Ribosomal_L18"/>
</dbReference>
<dbReference type="CDD" id="cd00432">
    <property type="entry name" value="Ribosomal_L18_L5e"/>
    <property type="match status" value="1"/>
</dbReference>
<organism evidence="8 10">
    <name type="scientific">Caldibacillus debilis</name>
    <dbReference type="NCBI Taxonomy" id="301148"/>
    <lineage>
        <taxon>Bacteria</taxon>
        <taxon>Bacillati</taxon>
        <taxon>Bacillota</taxon>
        <taxon>Bacilli</taxon>
        <taxon>Bacillales</taxon>
        <taxon>Bacillaceae</taxon>
        <taxon>Caldibacillus</taxon>
    </lineage>
</organism>
<dbReference type="InterPro" id="IPR005484">
    <property type="entry name" value="Ribosomal_uL18_bac/plant/anim"/>
</dbReference>
<dbReference type="PANTHER" id="PTHR12899">
    <property type="entry name" value="39S RIBOSOMAL PROTEIN L18, MITOCHONDRIAL"/>
    <property type="match status" value="1"/>
</dbReference>
<dbReference type="Proteomes" id="UP000257014">
    <property type="component" value="Unassembled WGS sequence"/>
</dbReference>
<dbReference type="GO" id="GO:0006412">
    <property type="term" value="P:translation"/>
    <property type="evidence" value="ECO:0007669"/>
    <property type="project" value="UniProtKB-UniRule"/>
</dbReference>
<evidence type="ECO:0000256" key="6">
    <source>
        <dbReference type="ARBA" id="ARBA00035197"/>
    </source>
</evidence>
<comment type="similarity">
    <text evidence="1 7">Belongs to the universal ribosomal protein uL18 family.</text>
</comment>
<reference evidence="9 11" key="2">
    <citation type="submission" date="2018-03" db="EMBL/GenBank/DDBJ databases">
        <authorList>
            <person name="Keele B.F."/>
        </authorList>
    </citation>
    <scope>NUCLEOTIDE SEQUENCE [LARGE SCALE GENOMIC DNA]</scope>
    <source>
        <strain evidence="9">ZCTH4_d</strain>
    </source>
</reference>
<dbReference type="GO" id="GO:0003735">
    <property type="term" value="F:structural constituent of ribosome"/>
    <property type="evidence" value="ECO:0007669"/>
    <property type="project" value="InterPro"/>
</dbReference>
<dbReference type="STRING" id="301148.B4135_0087"/>
<comment type="caution">
    <text evidence="8">The sequence shown here is derived from an EMBL/GenBank/DDBJ whole genome shotgun (WGS) entry which is preliminary data.</text>
</comment>
<dbReference type="SUPFAM" id="SSF53137">
    <property type="entry name" value="Translational machinery components"/>
    <property type="match status" value="1"/>
</dbReference>
<dbReference type="AlphaFoldDB" id="A0A150M8N2"/>
<name>A0A150M8N2_9BACI</name>
<dbReference type="GO" id="GO:0008097">
    <property type="term" value="F:5S rRNA binding"/>
    <property type="evidence" value="ECO:0007669"/>
    <property type="project" value="TreeGrafter"/>
</dbReference>
<evidence type="ECO:0000256" key="2">
    <source>
        <dbReference type="ARBA" id="ARBA00022730"/>
    </source>
</evidence>
<dbReference type="OrthoDB" id="9810939at2"/>
<dbReference type="Proteomes" id="UP000075683">
    <property type="component" value="Unassembled WGS sequence"/>
</dbReference>
<sequence>MITKPDRNALRKKRHARIRAKISGTPERPRLNVFRSNQHIYAQLIDDTKGVTLASASTLEKDLDLESTKNIEAAKKVGELIAKRALEKGYKKVVFDRGGYLYHGRVKALAEAAREAGLEF</sequence>
<evidence type="ECO:0000256" key="5">
    <source>
        <dbReference type="ARBA" id="ARBA00023274"/>
    </source>
</evidence>
<evidence type="ECO:0000313" key="8">
    <source>
        <dbReference type="EMBL" id="KYD20705.1"/>
    </source>
</evidence>
<dbReference type="InterPro" id="IPR004389">
    <property type="entry name" value="Ribosomal_uL18_bac-type"/>
</dbReference>
<evidence type="ECO:0000313" key="10">
    <source>
        <dbReference type="Proteomes" id="UP000075683"/>
    </source>
</evidence>
<gene>
    <name evidence="7" type="primary">rplR</name>
    <name evidence="8" type="ORF">B4135_0087</name>
    <name evidence="9" type="ORF">C6P37_00855</name>
</gene>
<evidence type="ECO:0000256" key="4">
    <source>
        <dbReference type="ARBA" id="ARBA00022980"/>
    </source>
</evidence>
<dbReference type="HAMAP" id="MF_01337_B">
    <property type="entry name" value="Ribosomal_uL18_B"/>
    <property type="match status" value="1"/>
</dbReference>
<keyword evidence="5 7" id="KW-0687">Ribonucleoprotein</keyword>
<keyword evidence="3 7" id="KW-0694">RNA-binding</keyword>
<comment type="subunit">
    <text evidence="7">Part of the 50S ribosomal subunit; part of the 5S rRNA/L5/L18/L25 subcomplex. Contacts the 5S and 23S rRNAs.</text>
</comment>
<dbReference type="GO" id="GO:0022625">
    <property type="term" value="C:cytosolic large ribosomal subunit"/>
    <property type="evidence" value="ECO:0007669"/>
    <property type="project" value="TreeGrafter"/>
</dbReference>
<accession>A0A150M8N2</accession>
<dbReference type="NCBIfam" id="TIGR00060">
    <property type="entry name" value="L18_bact"/>
    <property type="match status" value="1"/>
</dbReference>
<dbReference type="RefSeq" id="WP_020155528.1">
    <property type="nucleotide sequence ID" value="NZ_JBAIZG010000070.1"/>
</dbReference>
<dbReference type="FunFam" id="3.30.420.100:FF:000001">
    <property type="entry name" value="50S ribosomal protein L18"/>
    <property type="match status" value="1"/>
</dbReference>
<dbReference type="Gene3D" id="3.30.420.100">
    <property type="match status" value="1"/>
</dbReference>
<keyword evidence="4 7" id="KW-0689">Ribosomal protein</keyword>
<evidence type="ECO:0000313" key="11">
    <source>
        <dbReference type="Proteomes" id="UP000257014"/>
    </source>
</evidence>
<evidence type="ECO:0000313" key="9">
    <source>
        <dbReference type="EMBL" id="REJ31508.1"/>
    </source>
</evidence>
<dbReference type="Pfam" id="PF00861">
    <property type="entry name" value="Ribosomal_L18p"/>
    <property type="match status" value="1"/>
</dbReference>